<reference evidence="2" key="1">
    <citation type="submission" date="2020-05" db="EMBL/GenBank/DDBJ databases">
        <authorList>
            <person name="Chiriac C."/>
            <person name="Salcher M."/>
            <person name="Ghai R."/>
            <person name="Kavagutti S V."/>
        </authorList>
    </citation>
    <scope>NUCLEOTIDE SEQUENCE</scope>
</reference>
<proteinExistence type="predicted"/>
<evidence type="ECO:0000256" key="1">
    <source>
        <dbReference type="SAM" id="MobiDB-lite"/>
    </source>
</evidence>
<accession>A0A6J6Z1K0</accession>
<feature type="compositionally biased region" description="Polar residues" evidence="1">
    <location>
        <begin position="178"/>
        <end position="188"/>
    </location>
</feature>
<dbReference type="EMBL" id="CAFAAJ010000141">
    <property type="protein sequence ID" value="CAB4815612.1"/>
    <property type="molecule type" value="Genomic_DNA"/>
</dbReference>
<name>A0A6J6Z1K0_9ZZZZ</name>
<feature type="region of interest" description="Disordered" evidence="1">
    <location>
        <begin position="173"/>
        <end position="199"/>
    </location>
</feature>
<dbReference type="AlphaFoldDB" id="A0A6J6Z1K0"/>
<organism evidence="2">
    <name type="scientific">freshwater metagenome</name>
    <dbReference type="NCBI Taxonomy" id="449393"/>
    <lineage>
        <taxon>unclassified sequences</taxon>
        <taxon>metagenomes</taxon>
        <taxon>ecological metagenomes</taxon>
    </lineage>
</organism>
<evidence type="ECO:0000313" key="2">
    <source>
        <dbReference type="EMBL" id="CAB4815612.1"/>
    </source>
</evidence>
<feature type="region of interest" description="Disordered" evidence="1">
    <location>
        <begin position="1"/>
        <end position="40"/>
    </location>
</feature>
<gene>
    <name evidence="2" type="ORF">UFOPK3001_01867</name>
</gene>
<feature type="compositionally biased region" description="Polar residues" evidence="1">
    <location>
        <begin position="1"/>
        <end position="26"/>
    </location>
</feature>
<protein>
    <submittedName>
        <fullName evidence="2">Unannotated protein</fullName>
    </submittedName>
</protein>
<sequence>MSSSPRSPAGTSLPASSMMRNSSTAEQRPELAGRSRYSSPTMNTPMALVSVIPQPVFGVADSSVASICRTCSGARAAPPPPTTRSDERSRLVRRASLTRSCVTAGGPVNALIFSTSMSSAAFSGSHLYIQTILRCARYDERNTACDAVTWNSGIPSSVAACAAGGARVKLRSRPMAVPSSSQENSALSTARCDETTPFG</sequence>